<keyword evidence="3" id="KW-1185">Reference proteome</keyword>
<feature type="region of interest" description="Disordered" evidence="1">
    <location>
        <begin position="178"/>
        <end position="197"/>
    </location>
</feature>
<proteinExistence type="predicted"/>
<sequence>MVVVKQMRDFPWGTTNVTPESPLGQEVGKFIGYCCEAGTVKRVQTSGTELPLHCSKPVYCGVVTQENAPADDWQASTLRRPELQWGPQDPRDDREANEGNFRPTLTGGGIVLLLGDRVRCTQCEREQCLSQIDFENEILKLMCGKSYLVPETWGVQEEDWKRTMKVCEKRFGWKRDKKEKIMETGQSKEIPKASPPG</sequence>
<gene>
    <name evidence="2" type="ORF">DUI87_02757</name>
</gene>
<reference evidence="2 3" key="1">
    <citation type="submission" date="2018-07" db="EMBL/GenBank/DDBJ databases">
        <title>A high quality draft genome assembly of the barn swallow (H. rustica rustica).</title>
        <authorList>
            <person name="Formenti G."/>
            <person name="Chiara M."/>
            <person name="Poveda L."/>
            <person name="Francoijs K.-J."/>
            <person name="Bonisoli-Alquati A."/>
            <person name="Canova L."/>
            <person name="Gianfranceschi L."/>
            <person name="Horner D.S."/>
            <person name="Saino N."/>
        </authorList>
    </citation>
    <scope>NUCLEOTIDE SEQUENCE [LARGE SCALE GENOMIC DNA]</scope>
    <source>
        <strain evidence="2">Chelidonia</strain>
        <tissue evidence="2">Blood</tissue>
    </source>
</reference>
<dbReference type="EMBL" id="QRBI01000093">
    <property type="protein sequence ID" value="RMC21886.1"/>
    <property type="molecule type" value="Genomic_DNA"/>
</dbReference>
<dbReference type="Proteomes" id="UP000269221">
    <property type="component" value="Unassembled WGS sequence"/>
</dbReference>
<comment type="caution">
    <text evidence="2">The sequence shown here is derived from an EMBL/GenBank/DDBJ whole genome shotgun (WGS) entry which is preliminary data.</text>
</comment>
<evidence type="ECO:0000313" key="2">
    <source>
        <dbReference type="EMBL" id="RMC21886.1"/>
    </source>
</evidence>
<dbReference type="AlphaFoldDB" id="A0A3M0LA53"/>
<name>A0A3M0LA53_HIRRU</name>
<accession>A0A3M0LA53</accession>
<evidence type="ECO:0000256" key="1">
    <source>
        <dbReference type="SAM" id="MobiDB-lite"/>
    </source>
</evidence>
<evidence type="ECO:0000313" key="3">
    <source>
        <dbReference type="Proteomes" id="UP000269221"/>
    </source>
</evidence>
<feature type="region of interest" description="Disordered" evidence="1">
    <location>
        <begin position="78"/>
        <end position="101"/>
    </location>
</feature>
<protein>
    <submittedName>
        <fullName evidence="2">Uncharacterized protein</fullName>
    </submittedName>
</protein>
<organism evidence="2 3">
    <name type="scientific">Hirundo rustica rustica</name>
    <dbReference type="NCBI Taxonomy" id="333673"/>
    <lineage>
        <taxon>Eukaryota</taxon>
        <taxon>Metazoa</taxon>
        <taxon>Chordata</taxon>
        <taxon>Craniata</taxon>
        <taxon>Vertebrata</taxon>
        <taxon>Euteleostomi</taxon>
        <taxon>Archelosauria</taxon>
        <taxon>Archosauria</taxon>
        <taxon>Dinosauria</taxon>
        <taxon>Saurischia</taxon>
        <taxon>Theropoda</taxon>
        <taxon>Coelurosauria</taxon>
        <taxon>Aves</taxon>
        <taxon>Neognathae</taxon>
        <taxon>Neoaves</taxon>
        <taxon>Telluraves</taxon>
        <taxon>Australaves</taxon>
        <taxon>Passeriformes</taxon>
        <taxon>Sylvioidea</taxon>
        <taxon>Hirundinidae</taxon>
        <taxon>Hirundo</taxon>
    </lineage>
</organism>